<sequence>MKASDLTKRQQAVLKFIRTFVQSEGRSPTLAEIAKGVGSSAVSTIHKHVQHLMDKGFLVRSHGKGNNLVVATGTEDDSSSPRTSRGDARPEAAPVMRIFPFCGDVAAGSPILPESRALPIEVPNSIHRQRDELFVLRVRGDSMIDDAILDGDLVVLQRKGEYRNGDRVVALIDREEVTLKEFRRDAKGVWLIPHNPSLQPRCYSPQLIDIQGVLVGVMRSC</sequence>
<proteinExistence type="inferred from homology"/>
<dbReference type="PANTHER" id="PTHR33516">
    <property type="entry name" value="LEXA REPRESSOR"/>
    <property type="match status" value="1"/>
</dbReference>
<dbReference type="GO" id="GO:0009432">
    <property type="term" value="P:SOS response"/>
    <property type="evidence" value="ECO:0007669"/>
    <property type="project" value="UniProtKB-UniRule"/>
</dbReference>
<evidence type="ECO:0000256" key="4">
    <source>
        <dbReference type="ARBA" id="ARBA00022763"/>
    </source>
</evidence>
<dbReference type="AlphaFoldDB" id="A0A936F228"/>
<reference evidence="17 18" key="1">
    <citation type="submission" date="2020-10" db="EMBL/GenBank/DDBJ databases">
        <title>Connecting structure to function with the recovery of over 1000 high-quality activated sludge metagenome-assembled genomes encoding full-length rRNA genes using long-read sequencing.</title>
        <authorList>
            <person name="Singleton C.M."/>
            <person name="Petriglieri F."/>
            <person name="Kristensen J.M."/>
            <person name="Kirkegaard R.H."/>
            <person name="Michaelsen T.Y."/>
            <person name="Andersen M.H."/>
            <person name="Karst S.M."/>
            <person name="Dueholm M.S."/>
            <person name="Nielsen P.H."/>
            <person name="Albertsen M."/>
        </authorList>
    </citation>
    <scope>NUCLEOTIDE SEQUENCE [LARGE SCALE GENOMIC DNA]</scope>
    <source>
        <strain evidence="17">OdNE_18-Q3-R46-58_MAXAC.008</strain>
    </source>
</reference>
<dbReference type="PRINTS" id="PR00726">
    <property type="entry name" value="LEXASERPTASE"/>
</dbReference>
<dbReference type="GO" id="GO:0004252">
    <property type="term" value="F:serine-type endopeptidase activity"/>
    <property type="evidence" value="ECO:0007669"/>
    <property type="project" value="UniProtKB-UniRule"/>
</dbReference>
<feature type="domain" description="LexA repressor DNA-binding" evidence="16">
    <location>
        <begin position="4"/>
        <end position="64"/>
    </location>
</feature>
<feature type="DNA-binding region" description="H-T-H motif" evidence="12">
    <location>
        <begin position="30"/>
        <end position="50"/>
    </location>
</feature>
<comment type="subunit">
    <text evidence="12">Homodimer.</text>
</comment>
<evidence type="ECO:0000256" key="12">
    <source>
        <dbReference type="HAMAP-Rule" id="MF_00015"/>
    </source>
</evidence>
<dbReference type="InterPro" id="IPR015927">
    <property type="entry name" value="Peptidase_S24_S26A/B/C"/>
</dbReference>
<comment type="catalytic activity">
    <reaction evidence="12">
        <text>Hydrolysis of Ala-|-Gly bond in repressor LexA.</text>
        <dbReference type="EC" id="3.4.21.88"/>
    </reaction>
</comment>
<evidence type="ECO:0000256" key="13">
    <source>
        <dbReference type="RuleBase" id="RU003991"/>
    </source>
</evidence>
<dbReference type="InterPro" id="IPR006199">
    <property type="entry name" value="LexA_DNA-bd_dom"/>
</dbReference>
<dbReference type="SUPFAM" id="SSF46785">
    <property type="entry name" value="Winged helix' DNA-binding domain"/>
    <property type="match status" value="1"/>
</dbReference>
<evidence type="ECO:0000313" key="18">
    <source>
        <dbReference type="Proteomes" id="UP000709959"/>
    </source>
</evidence>
<evidence type="ECO:0000256" key="11">
    <source>
        <dbReference type="ARBA" id="ARBA00023236"/>
    </source>
</evidence>
<dbReference type="InterPro" id="IPR036286">
    <property type="entry name" value="LexA/Signal_pep-like_sf"/>
</dbReference>
<keyword evidence="7 12" id="KW-0805">Transcription regulation</keyword>
<dbReference type="CDD" id="cd06529">
    <property type="entry name" value="S24_LexA-like"/>
    <property type="match status" value="1"/>
</dbReference>
<dbReference type="InterPro" id="IPR036390">
    <property type="entry name" value="WH_DNA-bd_sf"/>
</dbReference>
<feature type="region of interest" description="Disordered" evidence="14">
    <location>
        <begin position="70"/>
        <end position="90"/>
    </location>
</feature>
<feature type="active site" description="For autocatalytic cleavage activity" evidence="12">
    <location>
        <position position="142"/>
    </location>
</feature>
<evidence type="ECO:0000259" key="16">
    <source>
        <dbReference type="Pfam" id="PF01726"/>
    </source>
</evidence>
<evidence type="ECO:0000256" key="9">
    <source>
        <dbReference type="ARBA" id="ARBA00023163"/>
    </source>
</evidence>
<keyword evidence="8 12" id="KW-0238">DNA-binding</keyword>
<dbReference type="GO" id="GO:0006508">
    <property type="term" value="P:proteolysis"/>
    <property type="evidence" value="ECO:0007669"/>
    <property type="project" value="InterPro"/>
</dbReference>
<dbReference type="InterPro" id="IPR036388">
    <property type="entry name" value="WH-like_DNA-bd_sf"/>
</dbReference>
<feature type="site" description="Cleavage; by autolysis" evidence="12">
    <location>
        <begin position="107"/>
        <end position="108"/>
    </location>
</feature>
<dbReference type="Proteomes" id="UP000709959">
    <property type="component" value="Unassembled WGS sequence"/>
</dbReference>
<dbReference type="EC" id="3.4.21.88" evidence="12"/>
<gene>
    <name evidence="12 17" type="primary">lexA</name>
    <name evidence="17" type="ORF">IPN91_08720</name>
</gene>
<comment type="similarity">
    <text evidence="1 12 13">Belongs to the peptidase S24 family.</text>
</comment>
<dbReference type="SUPFAM" id="SSF51306">
    <property type="entry name" value="LexA/Signal peptidase"/>
    <property type="match status" value="1"/>
</dbReference>
<organism evidence="17 18">
    <name type="scientific">Candidatus Geothrix odensensis</name>
    <dbReference type="NCBI Taxonomy" id="2954440"/>
    <lineage>
        <taxon>Bacteria</taxon>
        <taxon>Pseudomonadati</taxon>
        <taxon>Acidobacteriota</taxon>
        <taxon>Holophagae</taxon>
        <taxon>Holophagales</taxon>
        <taxon>Holophagaceae</taxon>
        <taxon>Geothrix</taxon>
    </lineage>
</organism>
<comment type="caution">
    <text evidence="17">The sequence shown here is derived from an EMBL/GenBank/DDBJ whole genome shotgun (WGS) entry which is preliminary data.</text>
</comment>
<dbReference type="GO" id="GO:0006260">
    <property type="term" value="P:DNA replication"/>
    <property type="evidence" value="ECO:0007669"/>
    <property type="project" value="UniProtKB-UniRule"/>
</dbReference>
<dbReference type="InterPro" id="IPR050077">
    <property type="entry name" value="LexA_repressor"/>
</dbReference>
<dbReference type="Pfam" id="PF01726">
    <property type="entry name" value="LexA_DNA_bind"/>
    <property type="match status" value="1"/>
</dbReference>
<dbReference type="PANTHER" id="PTHR33516:SF2">
    <property type="entry name" value="LEXA REPRESSOR-RELATED"/>
    <property type="match status" value="1"/>
</dbReference>
<keyword evidence="2 12" id="KW-0678">Repressor</keyword>
<dbReference type="GO" id="GO:0045892">
    <property type="term" value="P:negative regulation of DNA-templated transcription"/>
    <property type="evidence" value="ECO:0007669"/>
    <property type="project" value="UniProtKB-UniRule"/>
</dbReference>
<feature type="domain" description="Peptidase S24/S26A/S26B/S26C" evidence="15">
    <location>
        <begin position="100"/>
        <end position="215"/>
    </location>
</feature>
<dbReference type="InterPro" id="IPR006197">
    <property type="entry name" value="Peptidase_S24_LexA"/>
</dbReference>
<feature type="active site" description="For autocatalytic cleavage activity" evidence="12">
    <location>
        <position position="180"/>
    </location>
</feature>
<dbReference type="Pfam" id="PF00717">
    <property type="entry name" value="Peptidase_S24"/>
    <property type="match status" value="1"/>
</dbReference>
<dbReference type="NCBIfam" id="TIGR00498">
    <property type="entry name" value="lexA"/>
    <property type="match status" value="1"/>
</dbReference>
<keyword evidence="9 12" id="KW-0804">Transcription</keyword>
<dbReference type="Gene3D" id="1.10.10.10">
    <property type="entry name" value="Winged helix-like DNA-binding domain superfamily/Winged helix DNA-binding domain"/>
    <property type="match status" value="1"/>
</dbReference>
<dbReference type="EMBL" id="JADKCH010000007">
    <property type="protein sequence ID" value="MBK8572714.1"/>
    <property type="molecule type" value="Genomic_DNA"/>
</dbReference>
<keyword evidence="3 12" id="KW-0235">DNA replication</keyword>
<evidence type="ECO:0000256" key="8">
    <source>
        <dbReference type="ARBA" id="ARBA00023125"/>
    </source>
</evidence>
<keyword evidence="5 12" id="KW-0378">Hydrolase</keyword>
<evidence type="ECO:0000256" key="3">
    <source>
        <dbReference type="ARBA" id="ARBA00022705"/>
    </source>
</evidence>
<evidence type="ECO:0000256" key="7">
    <source>
        <dbReference type="ARBA" id="ARBA00023015"/>
    </source>
</evidence>
<keyword evidence="11 12" id="KW-0742">SOS response</keyword>
<name>A0A936F228_9BACT</name>
<dbReference type="GO" id="GO:0003677">
    <property type="term" value="F:DNA binding"/>
    <property type="evidence" value="ECO:0007669"/>
    <property type="project" value="UniProtKB-UniRule"/>
</dbReference>
<keyword evidence="4 12" id="KW-0227">DNA damage</keyword>
<dbReference type="GO" id="GO:0006281">
    <property type="term" value="P:DNA repair"/>
    <property type="evidence" value="ECO:0007669"/>
    <property type="project" value="UniProtKB-UniRule"/>
</dbReference>
<evidence type="ECO:0000256" key="5">
    <source>
        <dbReference type="ARBA" id="ARBA00022801"/>
    </source>
</evidence>
<keyword evidence="6 12" id="KW-0068">Autocatalytic cleavage</keyword>
<protein>
    <recommendedName>
        <fullName evidence="12">LexA repressor</fullName>
        <ecNumber evidence="12">3.4.21.88</ecNumber>
    </recommendedName>
</protein>
<evidence type="ECO:0000256" key="6">
    <source>
        <dbReference type="ARBA" id="ARBA00022813"/>
    </source>
</evidence>
<evidence type="ECO:0000256" key="2">
    <source>
        <dbReference type="ARBA" id="ARBA00022491"/>
    </source>
</evidence>
<dbReference type="InterPro" id="IPR039418">
    <property type="entry name" value="LexA-like"/>
</dbReference>
<keyword evidence="10 12" id="KW-0234">DNA repair</keyword>
<comment type="function">
    <text evidence="12">Represses a number of genes involved in the response to DNA damage (SOS response), including recA and lexA. In the presence of single-stranded DNA, RecA interacts with LexA causing an autocatalytic cleavage which disrupts the DNA-binding part of LexA, leading to derepression of the SOS regulon and eventually DNA repair.</text>
</comment>
<dbReference type="InterPro" id="IPR006200">
    <property type="entry name" value="LexA"/>
</dbReference>
<accession>A0A936F228</accession>
<evidence type="ECO:0000313" key="17">
    <source>
        <dbReference type="EMBL" id="MBK8572714.1"/>
    </source>
</evidence>
<evidence type="ECO:0000256" key="1">
    <source>
        <dbReference type="ARBA" id="ARBA00007484"/>
    </source>
</evidence>
<evidence type="ECO:0000259" key="15">
    <source>
        <dbReference type="Pfam" id="PF00717"/>
    </source>
</evidence>
<evidence type="ECO:0000256" key="14">
    <source>
        <dbReference type="SAM" id="MobiDB-lite"/>
    </source>
</evidence>
<evidence type="ECO:0000256" key="10">
    <source>
        <dbReference type="ARBA" id="ARBA00023204"/>
    </source>
</evidence>
<dbReference type="Gene3D" id="2.10.109.10">
    <property type="entry name" value="Umud Fragment, subunit A"/>
    <property type="match status" value="1"/>
</dbReference>
<dbReference type="HAMAP" id="MF_00015">
    <property type="entry name" value="LexA"/>
    <property type="match status" value="1"/>
</dbReference>